<dbReference type="Pfam" id="PF00834">
    <property type="entry name" value="Ribul_P_3_epim"/>
    <property type="match status" value="1"/>
</dbReference>
<dbReference type="InterPro" id="IPR011060">
    <property type="entry name" value="RibuloseP-bd_barrel"/>
</dbReference>
<protein>
    <submittedName>
        <fullName evidence="3">Ribulose-phosphate 3-epimerase</fullName>
    </submittedName>
</protein>
<dbReference type="PANTHER" id="PTHR11749">
    <property type="entry name" value="RIBULOSE-5-PHOSPHATE-3-EPIMERASE"/>
    <property type="match status" value="1"/>
</dbReference>
<dbReference type="GO" id="GO:0016857">
    <property type="term" value="F:racemase and epimerase activity, acting on carbohydrates and derivatives"/>
    <property type="evidence" value="ECO:0007669"/>
    <property type="project" value="InterPro"/>
</dbReference>
<organism evidence="3 4">
    <name type="scientific">Candidatus Yanofskybacteria bacterium GW2011_GWE2_40_11</name>
    <dbReference type="NCBI Taxonomy" id="1619033"/>
    <lineage>
        <taxon>Bacteria</taxon>
        <taxon>Candidatus Yanofskyibacteriota</taxon>
    </lineage>
</organism>
<dbReference type="GO" id="GO:0046872">
    <property type="term" value="F:metal ion binding"/>
    <property type="evidence" value="ECO:0007669"/>
    <property type="project" value="UniProtKB-KW"/>
</dbReference>
<evidence type="ECO:0000313" key="4">
    <source>
        <dbReference type="Proteomes" id="UP000034072"/>
    </source>
</evidence>
<dbReference type="InterPro" id="IPR013785">
    <property type="entry name" value="Aldolase_TIM"/>
</dbReference>
<sequence length="217" mass="24579">MIEIIPSIIAKSFDQLEGFIRKYEPFFNRVSIDISDGNFTPTRTISGYEEIPRIETDLSFDVHLMVSMPGETIKQWLETKVDRYFIHLENGLPTCEKMIGYIHEAGKQVGVVVNPTTAIDRLSEVIDKVDYVQLMTVDPGFYGNKFLDQVVDNIREVKKIYPNKTIAVDGGVNLGNIEKLVKAGVSIFIMGTYFLKSEDIKKSLDDLNKSINNTLYA</sequence>
<keyword evidence="2" id="KW-0413">Isomerase</keyword>
<evidence type="ECO:0000313" key="3">
    <source>
        <dbReference type="EMBL" id="KKR40525.1"/>
    </source>
</evidence>
<gene>
    <name evidence="3" type="ORF">UT75_C0008G0047</name>
</gene>
<evidence type="ECO:0000256" key="2">
    <source>
        <dbReference type="ARBA" id="ARBA00023235"/>
    </source>
</evidence>
<dbReference type="EMBL" id="LBXZ01000008">
    <property type="protein sequence ID" value="KKR40525.1"/>
    <property type="molecule type" value="Genomic_DNA"/>
</dbReference>
<dbReference type="Proteomes" id="UP000034072">
    <property type="component" value="Unassembled WGS sequence"/>
</dbReference>
<dbReference type="SUPFAM" id="SSF51366">
    <property type="entry name" value="Ribulose-phoshate binding barrel"/>
    <property type="match status" value="1"/>
</dbReference>
<proteinExistence type="predicted"/>
<name>A0A0G0T071_9BACT</name>
<dbReference type="AlphaFoldDB" id="A0A0G0T071"/>
<evidence type="ECO:0000256" key="1">
    <source>
        <dbReference type="ARBA" id="ARBA00022723"/>
    </source>
</evidence>
<comment type="caution">
    <text evidence="3">The sequence shown here is derived from an EMBL/GenBank/DDBJ whole genome shotgun (WGS) entry which is preliminary data.</text>
</comment>
<keyword evidence="1" id="KW-0479">Metal-binding</keyword>
<dbReference type="CDD" id="cd00429">
    <property type="entry name" value="RPE"/>
    <property type="match status" value="1"/>
</dbReference>
<dbReference type="Gene3D" id="3.20.20.70">
    <property type="entry name" value="Aldolase class I"/>
    <property type="match status" value="1"/>
</dbReference>
<reference evidence="3 4" key="1">
    <citation type="journal article" date="2015" name="Nature">
        <title>rRNA introns, odd ribosomes, and small enigmatic genomes across a large radiation of phyla.</title>
        <authorList>
            <person name="Brown C.T."/>
            <person name="Hug L.A."/>
            <person name="Thomas B.C."/>
            <person name="Sharon I."/>
            <person name="Castelle C.J."/>
            <person name="Singh A."/>
            <person name="Wilkins M.J."/>
            <person name="Williams K.H."/>
            <person name="Banfield J.F."/>
        </authorList>
    </citation>
    <scope>NUCLEOTIDE SEQUENCE [LARGE SCALE GENOMIC DNA]</scope>
</reference>
<accession>A0A0G0T071</accession>
<dbReference type="GO" id="GO:0005975">
    <property type="term" value="P:carbohydrate metabolic process"/>
    <property type="evidence" value="ECO:0007669"/>
    <property type="project" value="InterPro"/>
</dbReference>
<dbReference type="InterPro" id="IPR000056">
    <property type="entry name" value="Ribul_P_3_epim-like"/>
</dbReference>